<gene>
    <name evidence="2" type="ORF">HPB52_019556</name>
</gene>
<feature type="region of interest" description="Disordered" evidence="1">
    <location>
        <begin position="1"/>
        <end position="52"/>
    </location>
</feature>
<evidence type="ECO:0000256" key="1">
    <source>
        <dbReference type="SAM" id="MobiDB-lite"/>
    </source>
</evidence>
<reference evidence="2" key="1">
    <citation type="journal article" date="2020" name="Cell">
        <title>Large-Scale Comparative Analyses of Tick Genomes Elucidate Their Genetic Diversity and Vector Capacities.</title>
        <authorList>
            <consortium name="Tick Genome and Microbiome Consortium (TIGMIC)"/>
            <person name="Jia N."/>
            <person name="Wang J."/>
            <person name="Shi W."/>
            <person name="Du L."/>
            <person name="Sun Y."/>
            <person name="Zhan W."/>
            <person name="Jiang J.F."/>
            <person name="Wang Q."/>
            <person name="Zhang B."/>
            <person name="Ji P."/>
            <person name="Bell-Sakyi L."/>
            <person name="Cui X.M."/>
            <person name="Yuan T.T."/>
            <person name="Jiang B.G."/>
            <person name="Yang W.F."/>
            <person name="Lam T.T."/>
            <person name="Chang Q.C."/>
            <person name="Ding S.J."/>
            <person name="Wang X.J."/>
            <person name="Zhu J.G."/>
            <person name="Ruan X.D."/>
            <person name="Zhao L."/>
            <person name="Wei J.T."/>
            <person name="Ye R.Z."/>
            <person name="Que T.C."/>
            <person name="Du C.H."/>
            <person name="Zhou Y.H."/>
            <person name="Cheng J.X."/>
            <person name="Dai P.F."/>
            <person name="Guo W.B."/>
            <person name="Han X.H."/>
            <person name="Huang E.J."/>
            <person name="Li L.F."/>
            <person name="Wei W."/>
            <person name="Gao Y.C."/>
            <person name="Liu J.Z."/>
            <person name="Shao H.Z."/>
            <person name="Wang X."/>
            <person name="Wang C.C."/>
            <person name="Yang T.C."/>
            <person name="Huo Q.B."/>
            <person name="Li W."/>
            <person name="Chen H.Y."/>
            <person name="Chen S.E."/>
            <person name="Zhou L.G."/>
            <person name="Ni X.B."/>
            <person name="Tian J.H."/>
            <person name="Sheng Y."/>
            <person name="Liu T."/>
            <person name="Pan Y.S."/>
            <person name="Xia L.Y."/>
            <person name="Li J."/>
            <person name="Zhao F."/>
            <person name="Cao W.C."/>
        </authorList>
    </citation>
    <scope>NUCLEOTIDE SEQUENCE</scope>
    <source>
        <strain evidence="2">Rsan-2018</strain>
    </source>
</reference>
<reference evidence="2" key="2">
    <citation type="submission" date="2021-09" db="EMBL/GenBank/DDBJ databases">
        <authorList>
            <person name="Jia N."/>
            <person name="Wang J."/>
            <person name="Shi W."/>
            <person name="Du L."/>
            <person name="Sun Y."/>
            <person name="Zhan W."/>
            <person name="Jiang J."/>
            <person name="Wang Q."/>
            <person name="Zhang B."/>
            <person name="Ji P."/>
            <person name="Sakyi L.B."/>
            <person name="Cui X."/>
            <person name="Yuan T."/>
            <person name="Jiang B."/>
            <person name="Yang W."/>
            <person name="Lam T.T.-Y."/>
            <person name="Chang Q."/>
            <person name="Ding S."/>
            <person name="Wang X."/>
            <person name="Zhu J."/>
            <person name="Ruan X."/>
            <person name="Zhao L."/>
            <person name="Wei J."/>
            <person name="Que T."/>
            <person name="Du C."/>
            <person name="Cheng J."/>
            <person name="Dai P."/>
            <person name="Han X."/>
            <person name="Huang E."/>
            <person name="Gao Y."/>
            <person name="Liu J."/>
            <person name="Shao H."/>
            <person name="Ye R."/>
            <person name="Li L."/>
            <person name="Wei W."/>
            <person name="Wang X."/>
            <person name="Wang C."/>
            <person name="Huo Q."/>
            <person name="Li W."/>
            <person name="Guo W."/>
            <person name="Chen H."/>
            <person name="Chen S."/>
            <person name="Zhou L."/>
            <person name="Zhou L."/>
            <person name="Ni X."/>
            <person name="Tian J."/>
            <person name="Zhou Y."/>
            <person name="Sheng Y."/>
            <person name="Liu T."/>
            <person name="Pan Y."/>
            <person name="Xia L."/>
            <person name="Li J."/>
            <person name="Zhao F."/>
            <person name="Cao W."/>
        </authorList>
    </citation>
    <scope>NUCLEOTIDE SEQUENCE</scope>
    <source>
        <strain evidence="2">Rsan-2018</strain>
        <tissue evidence="2">Larvae</tissue>
    </source>
</reference>
<keyword evidence="3" id="KW-1185">Reference proteome</keyword>
<sequence length="166" mass="18056">MEQDNLQPHFRGGRRARETKKGELSETSILPDATGEEAGGRDRANTADGTQPGAPSLHAILVADKQDFEAKLVRAARRKLWLKANEALLRTLLSYTGLHGAHGGGLAAVRMELNLLLQELQQDRSQQQLLSPLPFPTTLPLLAASVACQKTVVADPVRLLQLLPIE</sequence>
<dbReference type="VEuPathDB" id="VectorBase:RSAN_045005"/>
<evidence type="ECO:0000313" key="2">
    <source>
        <dbReference type="EMBL" id="KAH7963093.1"/>
    </source>
</evidence>
<name>A0A9D4Q2C1_RHISA</name>
<dbReference type="PANTHER" id="PTHR13950">
    <property type="entry name" value="RABCONNECTIN-RELATED"/>
    <property type="match status" value="1"/>
</dbReference>
<dbReference type="GO" id="GO:0043291">
    <property type="term" value="C:RAVE complex"/>
    <property type="evidence" value="ECO:0007669"/>
    <property type="project" value="TreeGrafter"/>
</dbReference>
<dbReference type="InterPro" id="IPR052208">
    <property type="entry name" value="DmX-like/RAVE_component"/>
</dbReference>
<dbReference type="EMBL" id="JABSTV010001249">
    <property type="protein sequence ID" value="KAH7963093.1"/>
    <property type="molecule type" value="Genomic_DNA"/>
</dbReference>
<protein>
    <submittedName>
        <fullName evidence="2">Uncharacterized protein</fullName>
    </submittedName>
</protein>
<feature type="compositionally biased region" description="Basic and acidic residues" evidence="1">
    <location>
        <begin position="15"/>
        <end position="24"/>
    </location>
</feature>
<organism evidence="2 3">
    <name type="scientific">Rhipicephalus sanguineus</name>
    <name type="common">Brown dog tick</name>
    <name type="synonym">Ixodes sanguineus</name>
    <dbReference type="NCBI Taxonomy" id="34632"/>
    <lineage>
        <taxon>Eukaryota</taxon>
        <taxon>Metazoa</taxon>
        <taxon>Ecdysozoa</taxon>
        <taxon>Arthropoda</taxon>
        <taxon>Chelicerata</taxon>
        <taxon>Arachnida</taxon>
        <taxon>Acari</taxon>
        <taxon>Parasitiformes</taxon>
        <taxon>Ixodida</taxon>
        <taxon>Ixodoidea</taxon>
        <taxon>Ixodidae</taxon>
        <taxon>Rhipicephalinae</taxon>
        <taxon>Rhipicephalus</taxon>
        <taxon>Rhipicephalus</taxon>
    </lineage>
</organism>
<dbReference type="Proteomes" id="UP000821837">
    <property type="component" value="Chromosome 3"/>
</dbReference>
<comment type="caution">
    <text evidence="2">The sequence shown here is derived from an EMBL/GenBank/DDBJ whole genome shotgun (WGS) entry which is preliminary data.</text>
</comment>
<accession>A0A9D4Q2C1</accession>
<dbReference type="AlphaFoldDB" id="A0A9D4Q2C1"/>
<evidence type="ECO:0000313" key="3">
    <source>
        <dbReference type="Proteomes" id="UP000821837"/>
    </source>
</evidence>
<proteinExistence type="predicted"/>
<dbReference type="GO" id="GO:0007035">
    <property type="term" value="P:vacuolar acidification"/>
    <property type="evidence" value="ECO:0007669"/>
    <property type="project" value="TreeGrafter"/>
</dbReference>
<dbReference type="PANTHER" id="PTHR13950:SF9">
    <property type="entry name" value="RABCONNECTIN-3A"/>
    <property type="match status" value="1"/>
</dbReference>